<protein>
    <submittedName>
        <fullName evidence="1">Uncharacterized protein</fullName>
    </submittedName>
</protein>
<proteinExistence type="predicted"/>
<name>A0AAN9PGX3_CANGL</name>
<reference evidence="1 2" key="1">
    <citation type="submission" date="2024-01" db="EMBL/GenBank/DDBJ databases">
        <title>The genomes of 5 underutilized Papilionoideae crops provide insights into root nodulation and disease resistanc.</title>
        <authorList>
            <person name="Jiang F."/>
        </authorList>
    </citation>
    <scope>NUCLEOTIDE SEQUENCE [LARGE SCALE GENOMIC DNA]</scope>
    <source>
        <strain evidence="1">LVBAO_FW01</strain>
        <tissue evidence="1">Leaves</tissue>
    </source>
</reference>
<dbReference type="Proteomes" id="UP001367508">
    <property type="component" value="Unassembled WGS sequence"/>
</dbReference>
<organism evidence="1 2">
    <name type="scientific">Canavalia gladiata</name>
    <name type="common">Sword bean</name>
    <name type="synonym">Dolichos gladiatus</name>
    <dbReference type="NCBI Taxonomy" id="3824"/>
    <lineage>
        <taxon>Eukaryota</taxon>
        <taxon>Viridiplantae</taxon>
        <taxon>Streptophyta</taxon>
        <taxon>Embryophyta</taxon>
        <taxon>Tracheophyta</taxon>
        <taxon>Spermatophyta</taxon>
        <taxon>Magnoliopsida</taxon>
        <taxon>eudicotyledons</taxon>
        <taxon>Gunneridae</taxon>
        <taxon>Pentapetalae</taxon>
        <taxon>rosids</taxon>
        <taxon>fabids</taxon>
        <taxon>Fabales</taxon>
        <taxon>Fabaceae</taxon>
        <taxon>Papilionoideae</taxon>
        <taxon>50 kb inversion clade</taxon>
        <taxon>NPAAA clade</taxon>
        <taxon>indigoferoid/millettioid clade</taxon>
        <taxon>Phaseoleae</taxon>
        <taxon>Canavalia</taxon>
    </lineage>
</organism>
<dbReference type="EMBL" id="JAYMYQ010000023">
    <property type="protein sequence ID" value="KAK7298865.1"/>
    <property type="molecule type" value="Genomic_DNA"/>
</dbReference>
<comment type="caution">
    <text evidence="1">The sequence shown here is derived from an EMBL/GenBank/DDBJ whole genome shotgun (WGS) entry which is preliminary data.</text>
</comment>
<sequence length="120" mass="13265">MDMASFEKEVIPNDPTPVRVLTSDDWVNRWLMDVIRQITMGGMHGCLFCLSHSPYDALRPRYVVTSLAGPLIRNGRFVSLNPATGLAPSDIRSMVRSLVICLTHASEVRGAAKVNAQLQL</sequence>
<evidence type="ECO:0000313" key="1">
    <source>
        <dbReference type="EMBL" id="KAK7298865.1"/>
    </source>
</evidence>
<accession>A0AAN9PGX3</accession>
<evidence type="ECO:0000313" key="2">
    <source>
        <dbReference type="Proteomes" id="UP001367508"/>
    </source>
</evidence>
<keyword evidence="2" id="KW-1185">Reference proteome</keyword>
<gene>
    <name evidence="1" type="ORF">VNO77_46183</name>
</gene>
<dbReference type="AlphaFoldDB" id="A0AAN9PGX3"/>